<gene>
    <name evidence="1" type="ORF">AAFF_G00094620</name>
</gene>
<dbReference type="EMBL" id="JAINUG010000016">
    <property type="protein sequence ID" value="KAJ8413466.1"/>
    <property type="molecule type" value="Genomic_DNA"/>
</dbReference>
<protein>
    <submittedName>
        <fullName evidence="1">Uncharacterized protein</fullName>
    </submittedName>
</protein>
<sequence>MKMINSPPQSPVTACAQSCQSVLHRDNVRALLFCSVFDCHIYFMLSYVDCYVHVAESSGGTARRNATQRRKRPR</sequence>
<accession>A0AAD7T4T7</accession>
<reference evidence="1" key="1">
    <citation type="journal article" date="2023" name="Science">
        <title>Genome structures resolve the early diversification of teleost fishes.</title>
        <authorList>
            <person name="Parey E."/>
            <person name="Louis A."/>
            <person name="Montfort J."/>
            <person name="Bouchez O."/>
            <person name="Roques C."/>
            <person name="Iampietro C."/>
            <person name="Lluch J."/>
            <person name="Castinel A."/>
            <person name="Donnadieu C."/>
            <person name="Desvignes T."/>
            <person name="Floi Bucao C."/>
            <person name="Jouanno E."/>
            <person name="Wen M."/>
            <person name="Mejri S."/>
            <person name="Dirks R."/>
            <person name="Jansen H."/>
            <person name="Henkel C."/>
            <person name="Chen W.J."/>
            <person name="Zahm M."/>
            <person name="Cabau C."/>
            <person name="Klopp C."/>
            <person name="Thompson A.W."/>
            <person name="Robinson-Rechavi M."/>
            <person name="Braasch I."/>
            <person name="Lecointre G."/>
            <person name="Bobe J."/>
            <person name="Postlethwait J.H."/>
            <person name="Berthelot C."/>
            <person name="Roest Crollius H."/>
            <person name="Guiguen Y."/>
        </authorList>
    </citation>
    <scope>NUCLEOTIDE SEQUENCE</scope>
    <source>
        <strain evidence="1">NC1722</strain>
    </source>
</reference>
<evidence type="ECO:0000313" key="1">
    <source>
        <dbReference type="EMBL" id="KAJ8413466.1"/>
    </source>
</evidence>
<keyword evidence="2" id="KW-1185">Reference proteome</keyword>
<name>A0AAD7T4T7_9TELE</name>
<evidence type="ECO:0000313" key="2">
    <source>
        <dbReference type="Proteomes" id="UP001221898"/>
    </source>
</evidence>
<dbReference type="AlphaFoldDB" id="A0AAD7T4T7"/>
<dbReference type="Proteomes" id="UP001221898">
    <property type="component" value="Unassembled WGS sequence"/>
</dbReference>
<organism evidence="1 2">
    <name type="scientific">Aldrovandia affinis</name>
    <dbReference type="NCBI Taxonomy" id="143900"/>
    <lineage>
        <taxon>Eukaryota</taxon>
        <taxon>Metazoa</taxon>
        <taxon>Chordata</taxon>
        <taxon>Craniata</taxon>
        <taxon>Vertebrata</taxon>
        <taxon>Euteleostomi</taxon>
        <taxon>Actinopterygii</taxon>
        <taxon>Neopterygii</taxon>
        <taxon>Teleostei</taxon>
        <taxon>Notacanthiformes</taxon>
        <taxon>Halosauridae</taxon>
        <taxon>Aldrovandia</taxon>
    </lineage>
</organism>
<comment type="caution">
    <text evidence="1">The sequence shown here is derived from an EMBL/GenBank/DDBJ whole genome shotgun (WGS) entry which is preliminary data.</text>
</comment>
<proteinExistence type="predicted"/>